<dbReference type="PANTHER" id="PTHR42788">
    <property type="entry name" value="TAURINE IMPORT ATP-BINDING PROTEIN-RELATED"/>
    <property type="match status" value="1"/>
</dbReference>
<name>A0A7W7W7G4_9ACTN</name>
<evidence type="ECO:0000256" key="1">
    <source>
        <dbReference type="ARBA" id="ARBA00022448"/>
    </source>
</evidence>
<sequence length="262" mass="28652">MKIQIQGVGKRFRVRDADRPFTALDDVNLDVRTGEFLTLVGPSGCGTSTLLGLLAGLAEPTSGRILLDGAPVDGPGPSLGIVFQQDTPSPRRTALPGAGSGPGAEAVPRRKRKERARSYLELVGLRELSGGTRRRAALARSLAAGPDVLLMDDPFAALDRRTREPLQEELLRIWQETGKTIVFVTRDIDEAVYLGRRIAVVTPRPGRIKGIVDVAFDSREGDLRAGARFAEYRREVWSLLRAEDGDRTSRQNDESRSEQKAP</sequence>
<dbReference type="Pfam" id="PF00005">
    <property type="entry name" value="ABC_tran"/>
    <property type="match status" value="1"/>
</dbReference>
<keyword evidence="3 6" id="KW-0067">ATP-binding</keyword>
<dbReference type="SMART" id="SM00382">
    <property type="entry name" value="AAA"/>
    <property type="match status" value="1"/>
</dbReference>
<feature type="region of interest" description="Disordered" evidence="4">
    <location>
        <begin position="86"/>
        <end position="111"/>
    </location>
</feature>
<dbReference type="GO" id="GO:0016887">
    <property type="term" value="F:ATP hydrolysis activity"/>
    <property type="evidence" value="ECO:0007669"/>
    <property type="project" value="InterPro"/>
</dbReference>
<dbReference type="InterPro" id="IPR027417">
    <property type="entry name" value="P-loop_NTPase"/>
</dbReference>
<evidence type="ECO:0000313" key="7">
    <source>
        <dbReference type="Proteomes" id="UP000534286"/>
    </source>
</evidence>
<dbReference type="RefSeq" id="WP_184753683.1">
    <property type="nucleotide sequence ID" value="NZ_BAABEK010000111.1"/>
</dbReference>
<keyword evidence="2" id="KW-0547">Nucleotide-binding</keyword>
<evidence type="ECO:0000313" key="6">
    <source>
        <dbReference type="EMBL" id="MBB4937287.1"/>
    </source>
</evidence>
<dbReference type="InterPro" id="IPR003439">
    <property type="entry name" value="ABC_transporter-like_ATP-bd"/>
</dbReference>
<protein>
    <submittedName>
        <fullName evidence="6">NitT/TauT family transport system ATP-binding protein</fullName>
    </submittedName>
</protein>
<dbReference type="AlphaFoldDB" id="A0A7W7W7G4"/>
<dbReference type="Gene3D" id="3.40.50.300">
    <property type="entry name" value="P-loop containing nucleotide triphosphate hydrolases"/>
    <property type="match status" value="1"/>
</dbReference>
<dbReference type="GO" id="GO:0005524">
    <property type="term" value="F:ATP binding"/>
    <property type="evidence" value="ECO:0007669"/>
    <property type="project" value="UniProtKB-KW"/>
</dbReference>
<evidence type="ECO:0000256" key="4">
    <source>
        <dbReference type="SAM" id="MobiDB-lite"/>
    </source>
</evidence>
<dbReference type="Proteomes" id="UP000534286">
    <property type="component" value="Unassembled WGS sequence"/>
</dbReference>
<evidence type="ECO:0000256" key="2">
    <source>
        <dbReference type="ARBA" id="ARBA00022741"/>
    </source>
</evidence>
<comment type="caution">
    <text evidence="6">The sequence shown here is derived from an EMBL/GenBank/DDBJ whole genome shotgun (WGS) entry which is preliminary data.</text>
</comment>
<gene>
    <name evidence="6" type="ORF">FHR32_001592</name>
</gene>
<feature type="domain" description="ABC transporter" evidence="5">
    <location>
        <begin position="3"/>
        <end position="228"/>
    </location>
</feature>
<dbReference type="InterPro" id="IPR003593">
    <property type="entry name" value="AAA+_ATPase"/>
</dbReference>
<dbReference type="EMBL" id="JACHJU010000001">
    <property type="protein sequence ID" value="MBB4937287.1"/>
    <property type="molecule type" value="Genomic_DNA"/>
</dbReference>
<proteinExistence type="predicted"/>
<dbReference type="SUPFAM" id="SSF52540">
    <property type="entry name" value="P-loop containing nucleoside triphosphate hydrolases"/>
    <property type="match status" value="1"/>
</dbReference>
<evidence type="ECO:0000256" key="3">
    <source>
        <dbReference type="ARBA" id="ARBA00022840"/>
    </source>
</evidence>
<keyword evidence="7" id="KW-1185">Reference proteome</keyword>
<dbReference type="PANTHER" id="PTHR42788:SF13">
    <property type="entry name" value="ALIPHATIC SULFONATES IMPORT ATP-BINDING PROTEIN SSUB"/>
    <property type="match status" value="1"/>
</dbReference>
<evidence type="ECO:0000259" key="5">
    <source>
        <dbReference type="PROSITE" id="PS50893"/>
    </source>
</evidence>
<keyword evidence="1" id="KW-0813">Transport</keyword>
<dbReference type="PROSITE" id="PS50893">
    <property type="entry name" value="ABC_TRANSPORTER_2"/>
    <property type="match status" value="1"/>
</dbReference>
<reference evidence="6 7" key="1">
    <citation type="submission" date="2020-08" db="EMBL/GenBank/DDBJ databases">
        <title>Sequencing the genomes of 1000 actinobacteria strains.</title>
        <authorList>
            <person name="Klenk H.-P."/>
        </authorList>
    </citation>
    <scope>NUCLEOTIDE SEQUENCE [LARGE SCALE GENOMIC DNA]</scope>
    <source>
        <strain evidence="6 7">DSM 43023</strain>
    </source>
</reference>
<organism evidence="6 7">
    <name type="scientific">Streptosporangium album</name>
    <dbReference type="NCBI Taxonomy" id="47479"/>
    <lineage>
        <taxon>Bacteria</taxon>
        <taxon>Bacillati</taxon>
        <taxon>Actinomycetota</taxon>
        <taxon>Actinomycetes</taxon>
        <taxon>Streptosporangiales</taxon>
        <taxon>Streptosporangiaceae</taxon>
        <taxon>Streptosporangium</taxon>
    </lineage>
</organism>
<dbReference type="InterPro" id="IPR050166">
    <property type="entry name" value="ABC_transporter_ATP-bind"/>
</dbReference>
<accession>A0A7W7W7G4</accession>